<dbReference type="Proteomes" id="UP000323946">
    <property type="component" value="Unassembled WGS sequence"/>
</dbReference>
<comment type="caution">
    <text evidence="1">The sequence shown here is derived from an EMBL/GenBank/DDBJ whole genome shotgun (WGS) entry which is preliminary data.</text>
</comment>
<dbReference type="EMBL" id="VWPH01000013">
    <property type="protein sequence ID" value="KAA5829204.1"/>
    <property type="molecule type" value="Genomic_DNA"/>
</dbReference>
<evidence type="ECO:0000313" key="1">
    <source>
        <dbReference type="EMBL" id="KAA5829204.1"/>
    </source>
</evidence>
<evidence type="ECO:0000313" key="2">
    <source>
        <dbReference type="Proteomes" id="UP000323946"/>
    </source>
</evidence>
<dbReference type="RefSeq" id="WP_150069488.1">
    <property type="nucleotide sequence ID" value="NZ_VWPH01000013.1"/>
</dbReference>
<gene>
    <name evidence="1" type="ORF">F1721_26425</name>
</gene>
<protein>
    <submittedName>
        <fullName evidence="1">Uncharacterized protein</fullName>
    </submittedName>
</protein>
<keyword evidence="2" id="KW-1185">Reference proteome</keyword>
<dbReference type="AlphaFoldDB" id="A0A5M7BPK6"/>
<name>A0A5M7BPK6_SACHI</name>
<sequence>MSAGRPQLAYLARGAILALDGAAADLESGECTSFERERLASCLERVVGALRSENPVITIRAERTDR</sequence>
<dbReference type="SMR" id="A0A5M7BPK6"/>
<accession>A0A5M7BPK6</accession>
<proteinExistence type="predicted"/>
<reference evidence="1 2" key="1">
    <citation type="submission" date="2019-09" db="EMBL/GenBank/DDBJ databases">
        <title>Draft genome sequence of the thermophilic Saccharopolyspora hirsuta VKM Ac-666T.</title>
        <authorList>
            <person name="Lobastova T.G."/>
            <person name="Fokina V."/>
            <person name="Bragin E.Y."/>
            <person name="Shtratnikova V.Y."/>
            <person name="Starodumova I.P."/>
            <person name="Tarlachkov S.V."/>
            <person name="Donova M.V."/>
        </authorList>
    </citation>
    <scope>NUCLEOTIDE SEQUENCE [LARGE SCALE GENOMIC DNA]</scope>
    <source>
        <strain evidence="1 2">VKM Ac-666</strain>
    </source>
</reference>
<organism evidence="1 2">
    <name type="scientific">Saccharopolyspora hirsuta</name>
    <dbReference type="NCBI Taxonomy" id="1837"/>
    <lineage>
        <taxon>Bacteria</taxon>
        <taxon>Bacillati</taxon>
        <taxon>Actinomycetota</taxon>
        <taxon>Actinomycetes</taxon>
        <taxon>Pseudonocardiales</taxon>
        <taxon>Pseudonocardiaceae</taxon>
        <taxon>Saccharopolyspora</taxon>
    </lineage>
</organism>